<dbReference type="EMBL" id="FOZN01000002">
    <property type="protein sequence ID" value="SFS08049.1"/>
    <property type="molecule type" value="Genomic_DNA"/>
</dbReference>
<comment type="caution">
    <text evidence="4">The sequence shown here is derived from an EMBL/GenBank/DDBJ whole genome shotgun (WGS) entry which is preliminary data.</text>
</comment>
<proteinExistence type="predicted"/>
<name>A0AA94HLK3_9MICO</name>
<feature type="compositionally biased region" description="Basic and acidic residues" evidence="1">
    <location>
        <begin position="1"/>
        <end position="14"/>
    </location>
</feature>
<gene>
    <name evidence="4" type="ORF">SAMN04487783_1043</name>
</gene>
<evidence type="ECO:0000259" key="3">
    <source>
        <dbReference type="Pfam" id="PF13828"/>
    </source>
</evidence>
<evidence type="ECO:0000313" key="4">
    <source>
        <dbReference type="EMBL" id="SFS08049.1"/>
    </source>
</evidence>
<evidence type="ECO:0000313" key="5">
    <source>
        <dbReference type="Proteomes" id="UP000198506"/>
    </source>
</evidence>
<protein>
    <recommendedName>
        <fullName evidence="3">DUF4190 domain-containing protein</fullName>
    </recommendedName>
</protein>
<feature type="domain" description="DUF4190" evidence="3">
    <location>
        <begin position="123"/>
        <end position="182"/>
    </location>
</feature>
<evidence type="ECO:0000256" key="1">
    <source>
        <dbReference type="SAM" id="MobiDB-lite"/>
    </source>
</evidence>
<feature type="transmembrane region" description="Helical" evidence="2">
    <location>
        <begin position="127"/>
        <end position="154"/>
    </location>
</feature>
<evidence type="ECO:0000256" key="2">
    <source>
        <dbReference type="SAM" id="Phobius"/>
    </source>
</evidence>
<dbReference type="Proteomes" id="UP000198506">
    <property type="component" value="Unassembled WGS sequence"/>
</dbReference>
<feature type="region of interest" description="Disordered" evidence="1">
    <location>
        <begin position="1"/>
        <end position="61"/>
    </location>
</feature>
<dbReference type="RefSeq" id="WP_092916616.1">
    <property type="nucleotide sequence ID" value="NZ_FOZN01000002.1"/>
</dbReference>
<keyword evidence="5" id="KW-1185">Reference proteome</keyword>
<keyword evidence="2" id="KW-0812">Transmembrane</keyword>
<feature type="compositionally biased region" description="Low complexity" evidence="1">
    <location>
        <begin position="18"/>
        <end position="29"/>
    </location>
</feature>
<reference evidence="4 5" key="1">
    <citation type="submission" date="2016-10" db="EMBL/GenBank/DDBJ databases">
        <authorList>
            <person name="Varghese N."/>
            <person name="Submissions S."/>
        </authorList>
    </citation>
    <scope>NUCLEOTIDE SEQUENCE [LARGE SCALE GENOMIC DNA]</scope>
    <source>
        <strain evidence="4 5">IAM 15147</strain>
    </source>
</reference>
<sequence length="202" mass="21621">MQSDPDRFRPRDLAEDGALSQQAPSQPQQHESAFGASYARPQHEQLQHGRPSTGQPQYAPPRYALPQYAAPHYAAPHYATPFDARDAPLIHPAAAQASNVTPYGVPVYHAPGFGYVPQPSRGLSITALVLGLCSVVFAWIFVVVPIIGIVFGFLALRREPSGKAMAIVGLVASVLGLLWVLLFYLLPLIAFLGAVVFAAGGP</sequence>
<dbReference type="AlphaFoldDB" id="A0AA94HLK3"/>
<organism evidence="4 5">
    <name type="scientific">Agrococcus baldri</name>
    <dbReference type="NCBI Taxonomy" id="153730"/>
    <lineage>
        <taxon>Bacteria</taxon>
        <taxon>Bacillati</taxon>
        <taxon>Actinomycetota</taxon>
        <taxon>Actinomycetes</taxon>
        <taxon>Micrococcales</taxon>
        <taxon>Microbacteriaceae</taxon>
        <taxon>Agrococcus</taxon>
    </lineage>
</organism>
<feature type="transmembrane region" description="Helical" evidence="2">
    <location>
        <begin position="166"/>
        <end position="199"/>
    </location>
</feature>
<dbReference type="InterPro" id="IPR025241">
    <property type="entry name" value="DUF4190"/>
</dbReference>
<dbReference type="Pfam" id="PF13828">
    <property type="entry name" value="DUF4190"/>
    <property type="match status" value="1"/>
</dbReference>
<keyword evidence="2" id="KW-0472">Membrane</keyword>
<keyword evidence="2" id="KW-1133">Transmembrane helix</keyword>
<accession>A0AA94HLK3</accession>